<comment type="caution">
    <text evidence="1">The sequence shown here is derived from an EMBL/GenBank/DDBJ whole genome shotgun (WGS) entry which is preliminary data.</text>
</comment>
<dbReference type="Proteomes" id="UP000540506">
    <property type="component" value="Unassembled WGS sequence"/>
</dbReference>
<dbReference type="AlphaFoldDB" id="A0A7W7VTK9"/>
<dbReference type="RefSeq" id="WP_184934590.1">
    <property type="nucleotide sequence ID" value="NZ_JACHJV010000001.1"/>
</dbReference>
<reference evidence="1 2" key="1">
    <citation type="submission" date="2020-08" db="EMBL/GenBank/DDBJ databases">
        <title>Sequencing the genomes of 1000 actinobacteria strains.</title>
        <authorList>
            <person name="Klenk H.-P."/>
        </authorList>
    </citation>
    <scope>NUCLEOTIDE SEQUENCE [LARGE SCALE GENOMIC DNA]</scope>
    <source>
        <strain evidence="1 2">DSM 41654</strain>
    </source>
</reference>
<keyword evidence="2" id="KW-1185">Reference proteome</keyword>
<evidence type="ECO:0000313" key="2">
    <source>
        <dbReference type="Proteomes" id="UP000540506"/>
    </source>
</evidence>
<gene>
    <name evidence="1" type="ORF">FHR34_001404</name>
</gene>
<evidence type="ECO:0000313" key="1">
    <source>
        <dbReference type="EMBL" id="MBB4922411.1"/>
    </source>
</evidence>
<name>A0A7W7VTK9_KITKI</name>
<accession>A0A7W7VTK9</accession>
<organism evidence="1 2">
    <name type="scientific">Kitasatospora kifunensis</name>
    <name type="common">Streptomyces kifunensis</name>
    <dbReference type="NCBI Taxonomy" id="58351"/>
    <lineage>
        <taxon>Bacteria</taxon>
        <taxon>Bacillati</taxon>
        <taxon>Actinomycetota</taxon>
        <taxon>Actinomycetes</taxon>
        <taxon>Kitasatosporales</taxon>
        <taxon>Streptomycetaceae</taxon>
        <taxon>Kitasatospora</taxon>
    </lineage>
</organism>
<protein>
    <submittedName>
        <fullName evidence="1">Uncharacterized protein</fullName>
    </submittedName>
</protein>
<sequence>MVRRREAGLLLGGLVVAIAASGVGGYLDWHAHQADERSGRAATLCGLPTGHDTPLGRLLPAGGQQLEDYGAVRAPDSVSRSCTIRVDGRTALVISAGQHDGEPTLPTSAAQQSGTQSFGVGTLSAAWARGAAVADYCLVSNGHVELEVTAGEAARTAQPDGGRADFEAIAAAVLPEQKNGVCG</sequence>
<proteinExistence type="predicted"/>
<dbReference type="EMBL" id="JACHJV010000001">
    <property type="protein sequence ID" value="MBB4922411.1"/>
    <property type="molecule type" value="Genomic_DNA"/>
</dbReference>